<organism evidence="2 3">
    <name type="scientific">Kurthia populi</name>
    <dbReference type="NCBI Taxonomy" id="1562132"/>
    <lineage>
        <taxon>Bacteria</taxon>
        <taxon>Bacillati</taxon>
        <taxon>Bacillota</taxon>
        <taxon>Bacilli</taxon>
        <taxon>Bacillales</taxon>
        <taxon>Caryophanaceae</taxon>
        <taxon>Kurthia</taxon>
    </lineage>
</organism>
<feature type="transmembrane region" description="Helical" evidence="1">
    <location>
        <begin position="7"/>
        <end position="23"/>
    </location>
</feature>
<dbReference type="PANTHER" id="PTHR39419:SF1">
    <property type="entry name" value="SLL0814 PROTEIN"/>
    <property type="match status" value="1"/>
</dbReference>
<gene>
    <name evidence="2" type="ORF">ACFSY7_07000</name>
</gene>
<protein>
    <submittedName>
        <fullName evidence="2">Carotenoid biosynthesis protein</fullName>
    </submittedName>
</protein>
<feature type="transmembrane region" description="Helical" evidence="1">
    <location>
        <begin position="56"/>
        <end position="80"/>
    </location>
</feature>
<evidence type="ECO:0000313" key="2">
    <source>
        <dbReference type="EMBL" id="MFD2868241.1"/>
    </source>
</evidence>
<feature type="transmembrane region" description="Helical" evidence="1">
    <location>
        <begin position="92"/>
        <end position="114"/>
    </location>
</feature>
<name>A0ABW5XZ11_9BACL</name>
<accession>A0ABW5XZ11</accession>
<dbReference type="RefSeq" id="WP_380147358.1">
    <property type="nucleotide sequence ID" value="NZ_JBHUOR010000038.1"/>
</dbReference>
<dbReference type="EMBL" id="JBHUOR010000038">
    <property type="protein sequence ID" value="MFD2868241.1"/>
    <property type="molecule type" value="Genomic_DNA"/>
</dbReference>
<evidence type="ECO:0000256" key="1">
    <source>
        <dbReference type="SAM" id="Phobius"/>
    </source>
</evidence>
<dbReference type="Proteomes" id="UP001597568">
    <property type="component" value="Unassembled WGS sequence"/>
</dbReference>
<keyword evidence="1" id="KW-0472">Membrane</keyword>
<feature type="transmembrane region" description="Helical" evidence="1">
    <location>
        <begin position="126"/>
        <end position="146"/>
    </location>
</feature>
<dbReference type="Pfam" id="PF04240">
    <property type="entry name" value="Caroten_synth"/>
    <property type="match status" value="1"/>
</dbReference>
<proteinExistence type="predicted"/>
<dbReference type="InterPro" id="IPR007354">
    <property type="entry name" value="CruF-like"/>
</dbReference>
<keyword evidence="1" id="KW-1133">Transmembrane helix</keyword>
<keyword evidence="1" id="KW-0812">Transmembrane</keyword>
<feature type="transmembrane region" description="Helical" evidence="1">
    <location>
        <begin position="158"/>
        <end position="180"/>
    </location>
</feature>
<sequence length="242" mass="27424">MRCYKLYIIWFLVGMILVGFDLIPSWLEWANSVFLILAGCVAVGYAMETFGKKRGLIASILIGVATFTIEGMSAHFDIFFGSYDYTNRFPPLLFGVPIGIGFAWIVMIMAGHALTLSFKTRLVKALVAALYVVVLDLVLDPVAYVVKGYWLWDSESAYYGIPFSNFFGWFCIAFVVQLLLPRIKQLPSKQSIHRMNMVFWTIVVLFIWIALLAKLYMACIVAVISFSLLQIGRRFYNGAKKT</sequence>
<dbReference type="PANTHER" id="PTHR39419">
    <property type="entry name" value="SLL0814 PROTEIN"/>
    <property type="match status" value="1"/>
</dbReference>
<keyword evidence="3" id="KW-1185">Reference proteome</keyword>
<comment type="caution">
    <text evidence="2">The sequence shown here is derived from an EMBL/GenBank/DDBJ whole genome shotgun (WGS) entry which is preliminary data.</text>
</comment>
<feature type="transmembrane region" description="Helical" evidence="1">
    <location>
        <begin position="29"/>
        <end position="47"/>
    </location>
</feature>
<evidence type="ECO:0000313" key="3">
    <source>
        <dbReference type="Proteomes" id="UP001597568"/>
    </source>
</evidence>
<reference evidence="3" key="1">
    <citation type="journal article" date="2019" name="Int. J. Syst. Evol. Microbiol.">
        <title>The Global Catalogue of Microorganisms (GCM) 10K type strain sequencing project: providing services to taxonomists for standard genome sequencing and annotation.</title>
        <authorList>
            <consortium name="The Broad Institute Genomics Platform"/>
            <consortium name="The Broad Institute Genome Sequencing Center for Infectious Disease"/>
            <person name="Wu L."/>
            <person name="Ma J."/>
        </authorList>
    </citation>
    <scope>NUCLEOTIDE SEQUENCE [LARGE SCALE GENOMIC DNA]</scope>
    <source>
        <strain evidence="3">KCTC 33522</strain>
    </source>
</reference>